<dbReference type="EMBL" id="CADEAL010001433">
    <property type="protein sequence ID" value="CAB1432361.1"/>
    <property type="molecule type" value="Genomic_DNA"/>
</dbReference>
<keyword evidence="3" id="KW-1185">Reference proteome</keyword>
<reference evidence="2" key="1">
    <citation type="submission" date="2020-03" db="EMBL/GenBank/DDBJ databases">
        <authorList>
            <person name="Weist P."/>
        </authorList>
    </citation>
    <scope>NUCLEOTIDE SEQUENCE</scope>
</reference>
<evidence type="ECO:0000313" key="3">
    <source>
        <dbReference type="Proteomes" id="UP001153269"/>
    </source>
</evidence>
<dbReference type="Proteomes" id="UP001153269">
    <property type="component" value="Unassembled WGS sequence"/>
</dbReference>
<protein>
    <submittedName>
        <fullName evidence="2">Uncharacterized protein</fullName>
    </submittedName>
</protein>
<feature type="region of interest" description="Disordered" evidence="1">
    <location>
        <begin position="1"/>
        <end position="32"/>
    </location>
</feature>
<feature type="non-terminal residue" evidence="2">
    <location>
        <position position="1"/>
    </location>
</feature>
<evidence type="ECO:0000313" key="2">
    <source>
        <dbReference type="EMBL" id="CAB1432361.1"/>
    </source>
</evidence>
<gene>
    <name evidence="2" type="ORF">PLEPLA_LOCUS20424</name>
</gene>
<name>A0A9N7YP48_PLEPL</name>
<evidence type="ECO:0000256" key="1">
    <source>
        <dbReference type="SAM" id="MobiDB-lite"/>
    </source>
</evidence>
<organism evidence="2 3">
    <name type="scientific">Pleuronectes platessa</name>
    <name type="common">European plaice</name>
    <dbReference type="NCBI Taxonomy" id="8262"/>
    <lineage>
        <taxon>Eukaryota</taxon>
        <taxon>Metazoa</taxon>
        <taxon>Chordata</taxon>
        <taxon>Craniata</taxon>
        <taxon>Vertebrata</taxon>
        <taxon>Euteleostomi</taxon>
        <taxon>Actinopterygii</taxon>
        <taxon>Neopterygii</taxon>
        <taxon>Teleostei</taxon>
        <taxon>Neoteleostei</taxon>
        <taxon>Acanthomorphata</taxon>
        <taxon>Carangaria</taxon>
        <taxon>Pleuronectiformes</taxon>
        <taxon>Pleuronectoidei</taxon>
        <taxon>Pleuronectidae</taxon>
        <taxon>Pleuronectes</taxon>
    </lineage>
</organism>
<proteinExistence type="predicted"/>
<sequence>RSEAIKEKERLKGEREKARDKSRRVKEDKEKLESNVTLLHERCNGLSHRVSLNAVYNAPISSGLKASEDLLNSRWSQIFPGAAVDQVASSTMRTSSAYSTYTPVSEQSTSLRSMQNSAEIDGQRLQGMIDSNKRWLETQKKDPSIPLLTPYQAPSSKRSLVQLGMDDTNQIRVYHY</sequence>
<dbReference type="AlphaFoldDB" id="A0A9N7YP48"/>
<accession>A0A9N7YP48</accession>
<comment type="caution">
    <text evidence="2">The sequence shown here is derived from an EMBL/GenBank/DDBJ whole genome shotgun (WGS) entry which is preliminary data.</text>
</comment>